<proteinExistence type="predicted"/>
<accession>A0AA38R9V9</accession>
<evidence type="ECO:0000313" key="2">
    <source>
        <dbReference type="EMBL" id="KAJ9131338.1"/>
    </source>
</evidence>
<gene>
    <name evidence="2" type="ORF">NKR23_g11725</name>
</gene>
<keyword evidence="3" id="KW-1185">Reference proteome</keyword>
<protein>
    <submittedName>
        <fullName evidence="2">Uncharacterized protein</fullName>
    </submittedName>
</protein>
<evidence type="ECO:0000256" key="1">
    <source>
        <dbReference type="SAM" id="MobiDB-lite"/>
    </source>
</evidence>
<comment type="caution">
    <text evidence="2">The sequence shown here is derived from an EMBL/GenBank/DDBJ whole genome shotgun (WGS) entry which is preliminary data.</text>
</comment>
<dbReference type="Proteomes" id="UP001174694">
    <property type="component" value="Unassembled WGS sequence"/>
</dbReference>
<reference evidence="2" key="1">
    <citation type="submission" date="2022-07" db="EMBL/GenBank/DDBJ databases">
        <title>Fungi with potential for degradation of polypropylene.</title>
        <authorList>
            <person name="Gostincar C."/>
        </authorList>
    </citation>
    <scope>NUCLEOTIDE SEQUENCE</scope>
    <source>
        <strain evidence="2">EXF-13308</strain>
    </source>
</reference>
<name>A0AA38R9V9_9PEZI</name>
<dbReference type="AlphaFoldDB" id="A0AA38R9V9"/>
<dbReference type="EMBL" id="JANBVO010000068">
    <property type="protein sequence ID" value="KAJ9131338.1"/>
    <property type="molecule type" value="Genomic_DNA"/>
</dbReference>
<organism evidence="2 3">
    <name type="scientific">Pleurostoma richardsiae</name>
    <dbReference type="NCBI Taxonomy" id="41990"/>
    <lineage>
        <taxon>Eukaryota</taxon>
        <taxon>Fungi</taxon>
        <taxon>Dikarya</taxon>
        <taxon>Ascomycota</taxon>
        <taxon>Pezizomycotina</taxon>
        <taxon>Sordariomycetes</taxon>
        <taxon>Sordariomycetidae</taxon>
        <taxon>Calosphaeriales</taxon>
        <taxon>Pleurostomataceae</taxon>
        <taxon>Pleurostoma</taxon>
    </lineage>
</organism>
<feature type="region of interest" description="Disordered" evidence="1">
    <location>
        <begin position="1"/>
        <end position="25"/>
    </location>
</feature>
<sequence length="131" mass="14179">MGTAPGQTRLSDLWNTTRTQRHRAVSPPLALEEPDVVDPGAAGRATMLAVIDKTNGDPDGRKFVIHCALADVKRVTHWIAPQSSRRKVRVLGKGRGEMPVEQLEALVKAGFSPLTIEIQSEECPGQGCEQA</sequence>
<evidence type="ECO:0000313" key="3">
    <source>
        <dbReference type="Proteomes" id="UP001174694"/>
    </source>
</evidence>
<feature type="compositionally biased region" description="Polar residues" evidence="1">
    <location>
        <begin position="1"/>
        <end position="18"/>
    </location>
</feature>